<name>E6PWS5_9ZZZZ</name>
<evidence type="ECO:0000256" key="1">
    <source>
        <dbReference type="SAM" id="MobiDB-lite"/>
    </source>
</evidence>
<proteinExistence type="predicted"/>
<organism evidence="2">
    <name type="scientific">mine drainage metagenome</name>
    <dbReference type="NCBI Taxonomy" id="410659"/>
    <lineage>
        <taxon>unclassified sequences</taxon>
        <taxon>metagenomes</taxon>
        <taxon>ecological metagenomes</taxon>
    </lineage>
</organism>
<accession>E6PWS5</accession>
<evidence type="ECO:0000313" key="2">
    <source>
        <dbReference type="EMBL" id="CBH99383.1"/>
    </source>
</evidence>
<comment type="caution">
    <text evidence="2">The sequence shown here is derived from an EMBL/GenBank/DDBJ whole genome shotgun (WGS) entry which is preliminary data.</text>
</comment>
<dbReference type="AlphaFoldDB" id="E6PWS5"/>
<feature type="compositionally biased region" description="Basic and acidic residues" evidence="1">
    <location>
        <begin position="279"/>
        <end position="297"/>
    </location>
</feature>
<sequence length="306" mass="31449">MELPEIFQAGRVAKGFEGGWRAALERAVVHDGDAGVERVDQGGAGTGIPAVVADDVNVRRAEAVGGTHEGDFLVAGEVTEIDEGELAELDAGTEGAGVFRGIARVGGQASAVGIYLSGARRGEHVAVGGNDVDFEAGDGDGVTGLEVKVFLFARSEASGEDFLIRIVVAGDVRGEFAVGAVVKERGDRDAAEELRHSADVVVVVVGDKDVVEVVESGFMRDGGDAVSIAAIVVGPSGVDEEGLSGGGDEERGLAALDIEEEDAEFLVRCALRGCGAGGSEREQQGNHHENEGGDAAKRHGNRHLVS</sequence>
<reference evidence="2" key="1">
    <citation type="submission" date="2009-10" db="EMBL/GenBank/DDBJ databases">
        <title>Diversity of trophic interactions inside an arsenic-rich microbial ecosystem.</title>
        <authorList>
            <person name="Bertin P.N."/>
            <person name="Heinrich-Salmeron A."/>
            <person name="Pelletier E."/>
            <person name="Goulhen-Chollet F."/>
            <person name="Arsene-Ploetze F."/>
            <person name="Gallien S."/>
            <person name="Calteau A."/>
            <person name="Vallenet D."/>
            <person name="Casiot C."/>
            <person name="Chane-Woon-Ming B."/>
            <person name="Giloteaux L."/>
            <person name="Barakat M."/>
            <person name="Bonnefoy V."/>
            <person name="Bruneel O."/>
            <person name="Chandler M."/>
            <person name="Cleiss J."/>
            <person name="Duran R."/>
            <person name="Elbaz-Poulichet F."/>
            <person name="Fonknechten N."/>
            <person name="Lauga B."/>
            <person name="Mornico D."/>
            <person name="Ortet P."/>
            <person name="Schaeffer C."/>
            <person name="Siguier P."/>
            <person name="Alexander Thil Smith A."/>
            <person name="Van Dorsselaer A."/>
            <person name="Weissenbach J."/>
            <person name="Medigue C."/>
            <person name="Le Paslier D."/>
        </authorList>
    </citation>
    <scope>NUCLEOTIDE SEQUENCE</scope>
</reference>
<protein>
    <submittedName>
        <fullName evidence="2">Uncharacterized protein</fullName>
    </submittedName>
</protein>
<feature type="region of interest" description="Disordered" evidence="1">
    <location>
        <begin position="277"/>
        <end position="306"/>
    </location>
</feature>
<gene>
    <name evidence="2" type="ORF">CARN3_0295</name>
</gene>
<dbReference type="EMBL" id="CABN01000008">
    <property type="protein sequence ID" value="CBH99383.1"/>
    <property type="molecule type" value="Genomic_DNA"/>
</dbReference>